<evidence type="ECO:0000256" key="5">
    <source>
        <dbReference type="ARBA" id="ARBA00023251"/>
    </source>
</evidence>
<feature type="transmembrane region" description="Helical" evidence="6">
    <location>
        <begin position="473"/>
        <end position="493"/>
    </location>
</feature>
<organism evidence="8 9">
    <name type="scientific">Streptomyces malaysiense</name>
    <dbReference type="NCBI Taxonomy" id="1428626"/>
    <lineage>
        <taxon>Bacteria</taxon>
        <taxon>Bacillati</taxon>
        <taxon>Actinomycetota</taxon>
        <taxon>Actinomycetes</taxon>
        <taxon>Kitasatosporales</taxon>
        <taxon>Streptomycetaceae</taxon>
        <taxon>Streptomyces</taxon>
    </lineage>
</organism>
<dbReference type="InterPro" id="IPR036259">
    <property type="entry name" value="MFS_trans_sf"/>
</dbReference>
<dbReference type="AlphaFoldDB" id="A0A1J4PQH4"/>
<feature type="transmembrane region" description="Helical" evidence="6">
    <location>
        <begin position="173"/>
        <end position="194"/>
    </location>
</feature>
<evidence type="ECO:0000259" key="7">
    <source>
        <dbReference type="PROSITE" id="PS50850"/>
    </source>
</evidence>
<dbReference type="Pfam" id="PF07690">
    <property type="entry name" value="MFS_1"/>
    <property type="match status" value="1"/>
</dbReference>
<feature type="transmembrane region" description="Helical" evidence="6">
    <location>
        <begin position="411"/>
        <end position="428"/>
    </location>
</feature>
<dbReference type="GO" id="GO:0022857">
    <property type="term" value="F:transmembrane transporter activity"/>
    <property type="evidence" value="ECO:0007669"/>
    <property type="project" value="InterPro"/>
</dbReference>
<keyword evidence="9" id="KW-1185">Reference proteome</keyword>
<dbReference type="InterPro" id="IPR011701">
    <property type="entry name" value="MFS"/>
</dbReference>
<keyword evidence="4 6" id="KW-0472">Membrane</keyword>
<sequence>MSVVQPLDTARAAPPARNTLVLVITCIALGGVVAAMASLNVALPDIAKETHGSQTQLSWIIDAYSLAFASLLLPAGALGDRFGRRRALLAGLAIFGGGSGAAALTTDPDLLIAMRAVLGMGAALVMPATLSTITSTFSGAQRARAVSIWAAVAGASAVVGILASGLLLELWSWPSVFLLNVVLALVALTGTLLYVPESAEPDAPRIDLVGALLVVAGLAAVVYSVIEAPTRGWSDAVTLGGIGLGLVVLTGFVAWELRQRYPLLDPRLFRNRRFAAGSLSMTLMFFGFFGFIFVTMQYLQMVRGDSALVAAVSMLPLSVGMVPSSRLTPRLAARFGSRGPWVVGLLAVAVGMGVLAQLDGGSSYWVIAAALFSNGVGMGLAMTPATTAITGALPRALQSVGSAMNDLTRELGGALGIAVLGSILSAVYRNRLDLTGRPPQVVDAARSSLAAANAIGGPVAGQARAAFIDGMQFALLGSSAVALLAMVAVALLLRRPEPAPE</sequence>
<keyword evidence="5" id="KW-0046">Antibiotic resistance</keyword>
<feature type="transmembrane region" description="Helical" evidence="6">
    <location>
        <begin position="145"/>
        <end position="167"/>
    </location>
</feature>
<dbReference type="InterPro" id="IPR020846">
    <property type="entry name" value="MFS_dom"/>
</dbReference>
<evidence type="ECO:0000256" key="3">
    <source>
        <dbReference type="ARBA" id="ARBA00022989"/>
    </source>
</evidence>
<gene>
    <name evidence="8" type="ORF">VT52_033960</name>
</gene>
<comment type="subcellular location">
    <subcellularLocation>
        <location evidence="1">Cell membrane</location>
        <topology evidence="1">Multi-pass membrane protein</topology>
    </subcellularLocation>
</comment>
<accession>A0A1J4PQH4</accession>
<feature type="transmembrane region" description="Helical" evidence="6">
    <location>
        <begin position="87"/>
        <end position="106"/>
    </location>
</feature>
<dbReference type="RefSeq" id="WP_046424447.1">
    <property type="nucleotide sequence ID" value="NZ_LBDA02000124.1"/>
</dbReference>
<reference evidence="8" key="1">
    <citation type="submission" date="2016-10" db="EMBL/GenBank/DDBJ databases">
        <title>Genome sequence of Streptomyces malaysiense MUSC 136.</title>
        <authorList>
            <person name="Lee L.-H."/>
            <person name="Ser H.-L."/>
        </authorList>
    </citation>
    <scope>NUCLEOTIDE SEQUENCE [LARGE SCALE GENOMIC DNA]</scope>
    <source>
        <strain evidence="8">MUSC 136</strain>
    </source>
</reference>
<evidence type="ECO:0000256" key="2">
    <source>
        <dbReference type="ARBA" id="ARBA00022692"/>
    </source>
</evidence>
<dbReference type="EMBL" id="LBDA02000124">
    <property type="protein sequence ID" value="OIK23171.1"/>
    <property type="molecule type" value="Genomic_DNA"/>
</dbReference>
<dbReference type="SUPFAM" id="SSF103473">
    <property type="entry name" value="MFS general substrate transporter"/>
    <property type="match status" value="1"/>
</dbReference>
<dbReference type="PANTHER" id="PTHR42718">
    <property type="entry name" value="MAJOR FACILITATOR SUPERFAMILY MULTIDRUG TRANSPORTER MFSC"/>
    <property type="match status" value="1"/>
</dbReference>
<dbReference type="Gene3D" id="1.20.1250.20">
    <property type="entry name" value="MFS general substrate transporter like domains"/>
    <property type="match status" value="1"/>
</dbReference>
<proteinExistence type="predicted"/>
<feature type="transmembrane region" description="Helical" evidence="6">
    <location>
        <begin position="339"/>
        <end position="358"/>
    </location>
</feature>
<feature type="transmembrane region" description="Helical" evidence="6">
    <location>
        <begin position="306"/>
        <end position="327"/>
    </location>
</feature>
<evidence type="ECO:0000313" key="9">
    <source>
        <dbReference type="Proteomes" id="UP000034838"/>
    </source>
</evidence>
<dbReference type="GO" id="GO:0046677">
    <property type="term" value="P:response to antibiotic"/>
    <property type="evidence" value="ECO:0007669"/>
    <property type="project" value="UniProtKB-KW"/>
</dbReference>
<dbReference type="PRINTS" id="PR01036">
    <property type="entry name" value="TCRTETB"/>
</dbReference>
<feature type="transmembrane region" description="Helical" evidence="6">
    <location>
        <begin position="57"/>
        <end position="75"/>
    </location>
</feature>
<dbReference type="PROSITE" id="PS50850">
    <property type="entry name" value="MFS"/>
    <property type="match status" value="1"/>
</dbReference>
<feature type="transmembrane region" description="Helical" evidence="6">
    <location>
        <begin position="364"/>
        <end position="390"/>
    </location>
</feature>
<evidence type="ECO:0000256" key="6">
    <source>
        <dbReference type="SAM" id="Phobius"/>
    </source>
</evidence>
<name>A0A1J4PQH4_9ACTN</name>
<evidence type="ECO:0000313" key="8">
    <source>
        <dbReference type="EMBL" id="OIK23171.1"/>
    </source>
</evidence>
<feature type="transmembrane region" description="Helical" evidence="6">
    <location>
        <begin position="20"/>
        <end position="37"/>
    </location>
</feature>
<comment type="caution">
    <text evidence="8">The sequence shown here is derived from an EMBL/GenBank/DDBJ whole genome shotgun (WGS) entry which is preliminary data.</text>
</comment>
<feature type="domain" description="Major facilitator superfamily (MFS) profile" evidence="7">
    <location>
        <begin position="19"/>
        <end position="497"/>
    </location>
</feature>
<dbReference type="OrthoDB" id="9781469at2"/>
<protein>
    <submittedName>
        <fullName evidence="8">MFS transporter</fullName>
    </submittedName>
</protein>
<feature type="transmembrane region" description="Helical" evidence="6">
    <location>
        <begin position="112"/>
        <end position="133"/>
    </location>
</feature>
<feature type="transmembrane region" description="Helical" evidence="6">
    <location>
        <begin position="274"/>
        <end position="294"/>
    </location>
</feature>
<evidence type="ECO:0000256" key="1">
    <source>
        <dbReference type="ARBA" id="ARBA00004651"/>
    </source>
</evidence>
<keyword evidence="3 6" id="KW-1133">Transmembrane helix</keyword>
<dbReference type="GO" id="GO:0005886">
    <property type="term" value="C:plasma membrane"/>
    <property type="evidence" value="ECO:0007669"/>
    <property type="project" value="UniProtKB-SubCell"/>
</dbReference>
<keyword evidence="2 6" id="KW-0812">Transmembrane</keyword>
<dbReference type="Proteomes" id="UP000034838">
    <property type="component" value="Unassembled WGS sequence"/>
</dbReference>
<feature type="transmembrane region" description="Helical" evidence="6">
    <location>
        <begin position="232"/>
        <end position="254"/>
    </location>
</feature>
<evidence type="ECO:0000256" key="4">
    <source>
        <dbReference type="ARBA" id="ARBA00023136"/>
    </source>
</evidence>
<dbReference type="CDD" id="cd17321">
    <property type="entry name" value="MFS_MMR_MDR_like"/>
    <property type="match status" value="1"/>
</dbReference>
<feature type="transmembrane region" description="Helical" evidence="6">
    <location>
        <begin position="206"/>
        <end position="226"/>
    </location>
</feature>
<dbReference type="Gene3D" id="1.20.1720.10">
    <property type="entry name" value="Multidrug resistance protein D"/>
    <property type="match status" value="1"/>
</dbReference>
<dbReference type="PANTHER" id="PTHR42718:SF42">
    <property type="entry name" value="EXPORT PROTEIN"/>
    <property type="match status" value="1"/>
</dbReference>